<gene>
    <name evidence="1" type="ORF">LCGC14_2029290</name>
</gene>
<comment type="caution">
    <text evidence="1">The sequence shown here is derived from an EMBL/GenBank/DDBJ whole genome shotgun (WGS) entry which is preliminary data.</text>
</comment>
<organism evidence="1">
    <name type="scientific">marine sediment metagenome</name>
    <dbReference type="NCBI Taxonomy" id="412755"/>
    <lineage>
        <taxon>unclassified sequences</taxon>
        <taxon>metagenomes</taxon>
        <taxon>ecological metagenomes</taxon>
    </lineage>
</organism>
<name>A0A0F9H8K1_9ZZZZ</name>
<dbReference type="EMBL" id="LAZR01023591">
    <property type="protein sequence ID" value="KKL77990.1"/>
    <property type="molecule type" value="Genomic_DNA"/>
</dbReference>
<accession>A0A0F9H8K1</accession>
<feature type="non-terminal residue" evidence="1">
    <location>
        <position position="1"/>
    </location>
</feature>
<protein>
    <submittedName>
        <fullName evidence="1">Uncharacterized protein</fullName>
    </submittedName>
</protein>
<dbReference type="AlphaFoldDB" id="A0A0F9H8K1"/>
<reference evidence="1" key="1">
    <citation type="journal article" date="2015" name="Nature">
        <title>Complex archaea that bridge the gap between prokaryotes and eukaryotes.</title>
        <authorList>
            <person name="Spang A."/>
            <person name="Saw J.H."/>
            <person name="Jorgensen S.L."/>
            <person name="Zaremba-Niedzwiedzka K."/>
            <person name="Martijn J."/>
            <person name="Lind A.E."/>
            <person name="van Eijk R."/>
            <person name="Schleper C."/>
            <person name="Guy L."/>
            <person name="Ettema T.J."/>
        </authorList>
    </citation>
    <scope>NUCLEOTIDE SEQUENCE</scope>
</reference>
<sequence length="66" mass="7797">NQHLLISLLTMLSNDFIDRILFDGIVNNRKDIYDLECKYCGVVLPRFSKRGKSIECKNCNYEQVIW</sequence>
<evidence type="ECO:0000313" key="1">
    <source>
        <dbReference type="EMBL" id="KKL77990.1"/>
    </source>
</evidence>
<proteinExistence type="predicted"/>